<keyword evidence="8 9" id="KW-0012">Acyltransferase</keyword>
<evidence type="ECO:0000256" key="7">
    <source>
        <dbReference type="ARBA" id="ARBA00023136"/>
    </source>
</evidence>
<dbReference type="Proteomes" id="UP000679848">
    <property type="component" value="Chromosome"/>
</dbReference>
<feature type="transmembrane region" description="Helical" evidence="10">
    <location>
        <begin position="401"/>
        <end position="419"/>
    </location>
</feature>
<protein>
    <submittedName>
        <fullName evidence="11">Alginate O-acetylation protein</fullName>
    </submittedName>
</protein>
<dbReference type="AlphaFoldDB" id="A0A810QCV4"/>
<feature type="transmembrane region" description="Helical" evidence="10">
    <location>
        <begin position="35"/>
        <end position="68"/>
    </location>
</feature>
<dbReference type="KEGG" id="pfaa:MM59RIKEN_13860"/>
<dbReference type="Pfam" id="PF03062">
    <property type="entry name" value="MBOAT"/>
    <property type="match status" value="1"/>
</dbReference>
<dbReference type="GO" id="GO:0042121">
    <property type="term" value="P:alginic acid biosynthetic process"/>
    <property type="evidence" value="ECO:0007669"/>
    <property type="project" value="InterPro"/>
</dbReference>
<evidence type="ECO:0000256" key="10">
    <source>
        <dbReference type="SAM" id="Phobius"/>
    </source>
</evidence>
<feature type="transmembrane region" description="Helical" evidence="10">
    <location>
        <begin position="335"/>
        <end position="352"/>
    </location>
</feature>
<dbReference type="GO" id="GO:0016746">
    <property type="term" value="F:acyltransferase activity"/>
    <property type="evidence" value="ECO:0007669"/>
    <property type="project" value="UniProtKB-KW"/>
</dbReference>
<evidence type="ECO:0000256" key="3">
    <source>
        <dbReference type="ARBA" id="ARBA00022475"/>
    </source>
</evidence>
<comment type="similarity">
    <text evidence="2 9">Belongs to the membrane-bound acyltransferase family.</text>
</comment>
<dbReference type="EMBL" id="AP023420">
    <property type="protein sequence ID" value="BCK84067.1"/>
    <property type="molecule type" value="Genomic_DNA"/>
</dbReference>
<evidence type="ECO:0000313" key="12">
    <source>
        <dbReference type="Proteomes" id="UP000679848"/>
    </source>
</evidence>
<evidence type="ECO:0000256" key="1">
    <source>
        <dbReference type="ARBA" id="ARBA00004651"/>
    </source>
</evidence>
<evidence type="ECO:0000256" key="9">
    <source>
        <dbReference type="PIRNR" id="PIRNR016636"/>
    </source>
</evidence>
<accession>A0A810QCV4</accession>
<name>A0A810QCV4_9FIRM</name>
<dbReference type="PIRSF" id="PIRSF016636">
    <property type="entry name" value="AlgI_DltB"/>
    <property type="match status" value="1"/>
</dbReference>
<reference evidence="11" key="1">
    <citation type="submission" date="2020-09" db="EMBL/GenBank/DDBJ databases">
        <title>New species isolated from human feces.</title>
        <authorList>
            <person name="Kitahara M."/>
            <person name="Shigeno Y."/>
            <person name="Shime M."/>
            <person name="Matsumoto Y."/>
            <person name="Nakamura S."/>
            <person name="Motooka D."/>
            <person name="Fukuoka S."/>
            <person name="Nishikawa H."/>
            <person name="Benno Y."/>
        </authorList>
    </citation>
    <scope>NUCLEOTIDE SEQUENCE</scope>
    <source>
        <strain evidence="11">MM59</strain>
    </source>
</reference>
<dbReference type="GO" id="GO:0005886">
    <property type="term" value="C:plasma membrane"/>
    <property type="evidence" value="ECO:0007669"/>
    <property type="project" value="UniProtKB-SubCell"/>
</dbReference>
<dbReference type="InterPro" id="IPR004299">
    <property type="entry name" value="MBOAT_fam"/>
</dbReference>
<keyword evidence="12" id="KW-1185">Reference proteome</keyword>
<evidence type="ECO:0000313" key="11">
    <source>
        <dbReference type="EMBL" id="BCK84067.1"/>
    </source>
</evidence>
<dbReference type="RefSeq" id="WP_213542984.1">
    <property type="nucleotide sequence ID" value="NZ_AP023420.1"/>
</dbReference>
<gene>
    <name evidence="11" type="ORF">MM59RIKEN_13860</name>
</gene>
<sequence length="463" mass="50420">MQVPSLSFLGFLLVTLVLCLSVGRGSRQAGRKVLALAGVVFTVLGGGWSGFAVLAAGTAATAAVLWCLERLDALPRRLAMAMGCLWHIAVLAVCKLTGWMPLGISFFTFQQLWLLKETYTGQYRRSQGDSLLLYTFFFPTVTSGPILRPEEFFPQLREAFLCPSWGDAAAGLYAISFGMAKKVLLADPLGAVVSNGWALGQELTAPAAWIVILGYTLRLYLDFSGYCDIASGCARLLGIRLPVNFDSPYRALSVGEFWKRWHITLTSFLRECVYIPLGGSRRGSVRTYGNILIVYLISGLWHGTGWTFLVWGLLHGLAQVGERLWGRRRERLPKGLRWAMTFLFVNLAWVFFQAPSLGAAGMLLRSAVCGGWGLPLETLAAGALDSEAAALRTLLPALESWVPGLVVGGLLCVGLAVSFRRENVIRRMETVSPKPVGALLCGGLLAWAVVSFSSTATFIYSNF</sequence>
<feature type="transmembrane region" description="Helical" evidence="10">
    <location>
        <begin position="80"/>
        <end position="102"/>
    </location>
</feature>
<dbReference type="InterPro" id="IPR051085">
    <property type="entry name" value="MB_O-acyltransferase"/>
</dbReference>
<keyword evidence="5 10" id="KW-0812">Transmembrane</keyword>
<evidence type="ECO:0000256" key="2">
    <source>
        <dbReference type="ARBA" id="ARBA00010323"/>
    </source>
</evidence>
<dbReference type="PANTHER" id="PTHR13285:SF23">
    <property type="entry name" value="TEICHOIC ACID D-ALANYLTRANSFERASE"/>
    <property type="match status" value="1"/>
</dbReference>
<feature type="transmembrane region" description="Helical" evidence="10">
    <location>
        <begin position="292"/>
        <end position="314"/>
    </location>
</feature>
<dbReference type="InterPro" id="IPR028362">
    <property type="entry name" value="AlgI"/>
</dbReference>
<feature type="transmembrane region" description="Helical" evidence="10">
    <location>
        <begin position="439"/>
        <end position="460"/>
    </location>
</feature>
<evidence type="ECO:0000256" key="8">
    <source>
        <dbReference type="ARBA" id="ARBA00023315"/>
    </source>
</evidence>
<keyword evidence="4 9" id="KW-0808">Transferase</keyword>
<keyword evidence="6 10" id="KW-1133">Transmembrane helix</keyword>
<dbReference type="PANTHER" id="PTHR13285">
    <property type="entry name" value="ACYLTRANSFERASE"/>
    <property type="match status" value="1"/>
</dbReference>
<keyword evidence="7 9" id="KW-0472">Membrane</keyword>
<comment type="subcellular location">
    <subcellularLocation>
        <location evidence="1">Cell membrane</location>
        <topology evidence="1">Multi-pass membrane protein</topology>
    </subcellularLocation>
</comment>
<proteinExistence type="inferred from homology"/>
<evidence type="ECO:0000256" key="4">
    <source>
        <dbReference type="ARBA" id="ARBA00022679"/>
    </source>
</evidence>
<organism evidence="11 12">
    <name type="scientific">Pusillibacter faecalis</name>
    <dbReference type="NCBI Taxonomy" id="2714358"/>
    <lineage>
        <taxon>Bacteria</taxon>
        <taxon>Bacillati</taxon>
        <taxon>Bacillota</taxon>
        <taxon>Clostridia</taxon>
        <taxon>Eubacteriales</taxon>
        <taxon>Oscillospiraceae</taxon>
        <taxon>Pusillibacter</taxon>
    </lineage>
</organism>
<evidence type="ECO:0000256" key="6">
    <source>
        <dbReference type="ARBA" id="ARBA00022989"/>
    </source>
</evidence>
<keyword evidence="3 9" id="KW-1003">Cell membrane</keyword>
<dbReference type="InterPro" id="IPR024194">
    <property type="entry name" value="Ac/AlaTfrase_AlgI/DltB"/>
</dbReference>
<evidence type="ECO:0000256" key="5">
    <source>
        <dbReference type="ARBA" id="ARBA00022692"/>
    </source>
</evidence>
<dbReference type="PIRSF" id="PIRSF500217">
    <property type="entry name" value="AlgI"/>
    <property type="match status" value="1"/>
</dbReference>